<comment type="caution">
    <text evidence="2">The sequence shown here is derived from an EMBL/GenBank/DDBJ whole genome shotgun (WGS) entry which is preliminary data.</text>
</comment>
<dbReference type="RefSeq" id="WP_050658744.1">
    <property type="nucleotide sequence ID" value="NZ_JBLXAC010000005.1"/>
</dbReference>
<dbReference type="Pfam" id="PF11075">
    <property type="entry name" value="DUF2780"/>
    <property type="match status" value="1"/>
</dbReference>
<dbReference type="EMBL" id="RJUL01000002">
    <property type="protein sequence ID" value="ROQ29945.1"/>
    <property type="molecule type" value="Genomic_DNA"/>
</dbReference>
<dbReference type="InterPro" id="IPR021302">
    <property type="entry name" value="DUF2780_VcgC/VcgE"/>
</dbReference>
<dbReference type="Proteomes" id="UP000268033">
    <property type="component" value="Unassembled WGS sequence"/>
</dbReference>
<dbReference type="AlphaFoldDB" id="A0A3N1PML5"/>
<dbReference type="STRING" id="584787.GCA_001247655_03265"/>
<keyword evidence="1" id="KW-0732">Signal</keyword>
<sequence>MKVLAAVALLAASTLPAHAADFGSKLGGLLKSSTSQTQQQGDLISTLVSSLGVTQGQAEGGTGAIMAMAKDKMSSADFGKLSDIIPNMGDLLKAAPDAAAVDSDQQDGGTSSLLGKATSMLGDNYGLEDLNGAFESLGMDSGMVRQFLPTILDYVQSKGGTALMQSLKTALLGG</sequence>
<evidence type="ECO:0000313" key="2">
    <source>
        <dbReference type="EMBL" id="ROQ29945.1"/>
    </source>
</evidence>
<keyword evidence="3" id="KW-1185">Reference proteome</keyword>
<evidence type="ECO:0000313" key="3">
    <source>
        <dbReference type="Proteomes" id="UP000268033"/>
    </source>
</evidence>
<evidence type="ECO:0000256" key="1">
    <source>
        <dbReference type="SAM" id="SignalP"/>
    </source>
</evidence>
<feature type="signal peptide" evidence="1">
    <location>
        <begin position="1"/>
        <end position="19"/>
    </location>
</feature>
<gene>
    <name evidence="2" type="ORF">EDC28_102320</name>
</gene>
<protein>
    <submittedName>
        <fullName evidence="2">Uncharacterized protein VcgC/VcgE DUF2780</fullName>
    </submittedName>
</protein>
<feature type="chain" id="PRO_5018127843" evidence="1">
    <location>
        <begin position="20"/>
        <end position="174"/>
    </location>
</feature>
<proteinExistence type="predicted"/>
<reference evidence="2 3" key="1">
    <citation type="submission" date="2018-11" db="EMBL/GenBank/DDBJ databases">
        <title>Genomic Encyclopedia of Type Strains, Phase IV (KMG-IV): sequencing the most valuable type-strain genomes for metagenomic binning, comparative biology and taxonomic classification.</title>
        <authorList>
            <person name="Goeker M."/>
        </authorList>
    </citation>
    <scope>NUCLEOTIDE SEQUENCE [LARGE SCALE GENOMIC DNA]</scope>
    <source>
        <strain evidence="2 3">DSM 21945</strain>
    </source>
</reference>
<organism evidence="2 3">
    <name type="scientific">Gallaecimonas pentaromativorans</name>
    <dbReference type="NCBI Taxonomy" id="584787"/>
    <lineage>
        <taxon>Bacteria</taxon>
        <taxon>Pseudomonadati</taxon>
        <taxon>Pseudomonadota</taxon>
        <taxon>Gammaproteobacteria</taxon>
        <taxon>Enterobacterales</taxon>
        <taxon>Gallaecimonadaceae</taxon>
        <taxon>Gallaecimonas</taxon>
    </lineage>
</organism>
<name>A0A3N1PML5_9GAMM</name>
<accession>A0A3N1PML5</accession>